<protein>
    <recommendedName>
        <fullName evidence="3">Crp/Fnr family transcriptional regulator</fullName>
    </recommendedName>
</protein>
<accession>A0ABQ6PU96</accession>
<reference evidence="1 2" key="1">
    <citation type="submission" date="2023-08" db="EMBL/GenBank/DDBJ databases">
        <title>Draft genome sequence of Algoriphagus confluentis.</title>
        <authorList>
            <person name="Takatani N."/>
            <person name="Hosokawa M."/>
            <person name="Sawabe T."/>
        </authorList>
    </citation>
    <scope>NUCLEOTIDE SEQUENCE [LARGE SCALE GENOMIC DNA]</scope>
    <source>
        <strain evidence="1 2">NBRC 111222</strain>
    </source>
</reference>
<evidence type="ECO:0000313" key="1">
    <source>
        <dbReference type="EMBL" id="GMQ31526.1"/>
    </source>
</evidence>
<evidence type="ECO:0008006" key="3">
    <source>
        <dbReference type="Google" id="ProtNLM"/>
    </source>
</evidence>
<keyword evidence="2" id="KW-1185">Reference proteome</keyword>
<sequence length="73" mass="8510">MQDIGGRVTVKKQIDLDEFKISSPEQRYLNLVKSRPDLLQRAPLNQLASFLGIKPQSLSRLRARLIYRDRMLN</sequence>
<organism evidence="1 2">
    <name type="scientific">Algoriphagus confluentis</name>
    <dbReference type="NCBI Taxonomy" id="1697556"/>
    <lineage>
        <taxon>Bacteria</taxon>
        <taxon>Pseudomonadati</taxon>
        <taxon>Bacteroidota</taxon>
        <taxon>Cytophagia</taxon>
        <taxon>Cytophagales</taxon>
        <taxon>Cyclobacteriaceae</taxon>
        <taxon>Algoriphagus</taxon>
    </lineage>
</organism>
<comment type="caution">
    <text evidence="1">The sequence shown here is derived from an EMBL/GenBank/DDBJ whole genome shotgun (WGS) entry which is preliminary data.</text>
</comment>
<proteinExistence type="predicted"/>
<name>A0ABQ6PU96_9BACT</name>
<dbReference type="Proteomes" id="UP001338309">
    <property type="component" value="Unassembled WGS sequence"/>
</dbReference>
<gene>
    <name evidence="1" type="ORF">Aconfl_41710</name>
</gene>
<evidence type="ECO:0000313" key="2">
    <source>
        <dbReference type="Proteomes" id="UP001338309"/>
    </source>
</evidence>
<dbReference type="EMBL" id="BTPD01000020">
    <property type="protein sequence ID" value="GMQ31526.1"/>
    <property type="molecule type" value="Genomic_DNA"/>
</dbReference>